<dbReference type="AlphaFoldDB" id="A0A6J8AHG2"/>
<accession>A0A6J8AHG2</accession>
<dbReference type="InterPro" id="IPR052055">
    <property type="entry name" value="Hepadnavirus_pol/RT"/>
</dbReference>
<reference evidence="1 2" key="1">
    <citation type="submission" date="2020-06" db="EMBL/GenBank/DDBJ databases">
        <authorList>
            <person name="Li R."/>
            <person name="Bekaert M."/>
        </authorList>
    </citation>
    <scope>NUCLEOTIDE SEQUENCE [LARGE SCALE GENOMIC DNA]</scope>
    <source>
        <strain evidence="2">wild</strain>
    </source>
</reference>
<dbReference type="PANTHER" id="PTHR33050:SF7">
    <property type="entry name" value="RIBONUCLEASE H"/>
    <property type="match status" value="1"/>
</dbReference>
<organism evidence="1 2">
    <name type="scientific">Mytilus coruscus</name>
    <name type="common">Sea mussel</name>
    <dbReference type="NCBI Taxonomy" id="42192"/>
    <lineage>
        <taxon>Eukaryota</taxon>
        <taxon>Metazoa</taxon>
        <taxon>Spiralia</taxon>
        <taxon>Lophotrochozoa</taxon>
        <taxon>Mollusca</taxon>
        <taxon>Bivalvia</taxon>
        <taxon>Autobranchia</taxon>
        <taxon>Pteriomorphia</taxon>
        <taxon>Mytilida</taxon>
        <taxon>Mytiloidea</taxon>
        <taxon>Mytilidae</taxon>
        <taxon>Mytilinae</taxon>
        <taxon>Mytilus</taxon>
    </lineage>
</organism>
<name>A0A6J8AHG2_MYTCO</name>
<dbReference type="OrthoDB" id="6140514at2759"/>
<protein>
    <submittedName>
        <fullName evidence="1">Uncharacterized protein</fullName>
    </submittedName>
</protein>
<evidence type="ECO:0000313" key="2">
    <source>
        <dbReference type="Proteomes" id="UP000507470"/>
    </source>
</evidence>
<evidence type="ECO:0000313" key="1">
    <source>
        <dbReference type="EMBL" id="CAC5367714.1"/>
    </source>
</evidence>
<dbReference type="Proteomes" id="UP000507470">
    <property type="component" value="Unassembled WGS sequence"/>
</dbReference>
<proteinExistence type="predicted"/>
<dbReference type="PANTHER" id="PTHR33050">
    <property type="entry name" value="REVERSE TRANSCRIPTASE DOMAIN-CONTAINING PROTEIN"/>
    <property type="match status" value="1"/>
</dbReference>
<dbReference type="EMBL" id="CACVKT020001382">
    <property type="protein sequence ID" value="CAC5367714.1"/>
    <property type="molecule type" value="Genomic_DNA"/>
</dbReference>
<sequence length="163" mass="18800">MMFYLLTEKVSQIKTKCREMLSADIVTVRQLAQLTGKLSSSMQAIFPANLQSRFLQMDHIKGLLKGKSYEQKIILSQTARDELIWWVTKIEEFNGKAMITPCPDFVITSDASDLGWGLLFKTKVQVAYGESKNQISMSMQKNYWQLFLQCKHSQKKGFILPFF</sequence>
<gene>
    <name evidence="1" type="ORF">MCOR_7510</name>
</gene>
<keyword evidence="2" id="KW-1185">Reference proteome</keyword>